<dbReference type="Proteomes" id="UP001209878">
    <property type="component" value="Unassembled WGS sequence"/>
</dbReference>
<evidence type="ECO:0000313" key="1">
    <source>
        <dbReference type="EMBL" id="KAK2148597.1"/>
    </source>
</evidence>
<gene>
    <name evidence="1" type="ORF">NP493_3181g00004</name>
</gene>
<name>A0AAD9MWQ0_RIDPI</name>
<proteinExistence type="predicted"/>
<organism evidence="1 2">
    <name type="scientific">Ridgeia piscesae</name>
    <name type="common">Tubeworm</name>
    <dbReference type="NCBI Taxonomy" id="27915"/>
    <lineage>
        <taxon>Eukaryota</taxon>
        <taxon>Metazoa</taxon>
        <taxon>Spiralia</taxon>
        <taxon>Lophotrochozoa</taxon>
        <taxon>Annelida</taxon>
        <taxon>Polychaeta</taxon>
        <taxon>Sedentaria</taxon>
        <taxon>Canalipalpata</taxon>
        <taxon>Sabellida</taxon>
        <taxon>Siboglinidae</taxon>
        <taxon>Ridgeia</taxon>
    </lineage>
</organism>
<dbReference type="AlphaFoldDB" id="A0AAD9MWQ0"/>
<sequence>MVWTPAFEAANDINTAPAPPGLHRCLQICHFRYQSCMRPCDIMRATPLMNGRMYSDMNARGDKCTERCAEITSRCSHFCYGDY</sequence>
<comment type="caution">
    <text evidence="1">The sequence shown here is derived from an EMBL/GenBank/DDBJ whole genome shotgun (WGS) entry which is preliminary data.</text>
</comment>
<protein>
    <submittedName>
        <fullName evidence="1">Uncharacterized protein</fullName>
    </submittedName>
</protein>
<dbReference type="EMBL" id="JAODUO010003163">
    <property type="protein sequence ID" value="KAK2148597.1"/>
    <property type="molecule type" value="Genomic_DNA"/>
</dbReference>
<keyword evidence="2" id="KW-1185">Reference proteome</keyword>
<accession>A0AAD9MWQ0</accession>
<reference evidence="1" key="1">
    <citation type="journal article" date="2023" name="Mol. Biol. Evol.">
        <title>Third-Generation Sequencing Reveals the Adaptive Role of the Epigenome in Three Deep-Sea Polychaetes.</title>
        <authorList>
            <person name="Perez M."/>
            <person name="Aroh O."/>
            <person name="Sun Y."/>
            <person name="Lan Y."/>
            <person name="Juniper S.K."/>
            <person name="Young C.R."/>
            <person name="Angers B."/>
            <person name="Qian P.Y."/>
        </authorList>
    </citation>
    <scope>NUCLEOTIDE SEQUENCE</scope>
    <source>
        <strain evidence="1">R07B-5</strain>
    </source>
</reference>
<evidence type="ECO:0000313" key="2">
    <source>
        <dbReference type="Proteomes" id="UP001209878"/>
    </source>
</evidence>